<evidence type="ECO:0000313" key="1">
    <source>
        <dbReference type="EMBL" id="RLN35253.1"/>
    </source>
</evidence>
<sequence length="867" mass="95474">MQVINANTIDEVAEEILKVLKEDSSASRSVSSSSRDNVIYFDGWDGLGASAILRAIARRVSPAAGWQAAPAAGLEFEQVVHIDCSVWESGRALQRAVAEQLKLPDHVMALLDRQDEEDDFQGMPQGLRAEVPRVVEEMYRHILKLNCRFLVIFHNGSGEEIDLASLCGFPLFGFSTNKVLWTFQGRFRLEPRAKVDMAIKSTGATNAFLSTASHRKEQGAPELWPYLVNQEALEMVGACKTNTGTRSRSIADLQPAQVIECFLYMMELCCRGSHSIDYDLATHSANYWVCEGILQQLQHGERGNDDDGADDGFWGAVDALHGEMILDADYHQFSPSTHLARFVGSRPYWSSPTHGFTRVPAGVIIPNGDMFQHCSDKLAVLKISCCAFAFQSPPFCHCHSLRFLWLDHCLDTGISTDGVGKEDVRRFFQRLWVLDVRYTHCGQILSAQMMGLMDELRELNVMGSMEWDMGRLQGRLPNIRKLRITKSVVQCSCSEDDLFSEMNKMELLELSGNNTNPYSPVKMSGLISSSSSSLETVIVDGCGVADLRRMSFTGCTKLKSLLLGGMIWVQTLDVSGTAVKTLDLRAITSCRIEELRLLDCDKLCAILLPHFLGIPHDEFKLLIDTTQSASSRASYRRGKQGQRGSTVAATQTAAAAAPHEHGNRWDIAVRDSRLLFSLESLYDPSREGYVEVSSPARPAVTANTAGCSKDEAIKSGSNNEQRAPAVYADTTMLHLQPQAIEGEGQGDPPDTPGLGEVKCYIHIHDQIWTKAPAGGGESGTITVPDFVIGSAKILHVHDCLSIAAIPSATMQSESEWSGLKWCGIERCPKLESVFTNSNKHTRILGTGYQLETLGVTALESTLHLQME</sequence>
<dbReference type="OrthoDB" id="266138at2759"/>
<dbReference type="PANTHER" id="PTHR33463">
    <property type="entry name" value="NB-ARC DOMAIN-CONTAINING PROTEIN-RELATED"/>
    <property type="match status" value="1"/>
</dbReference>
<dbReference type="STRING" id="4540.A0A3L6TD74"/>
<dbReference type="InterPro" id="IPR032675">
    <property type="entry name" value="LRR_dom_sf"/>
</dbReference>
<keyword evidence="2" id="KW-1185">Reference proteome</keyword>
<proteinExistence type="predicted"/>
<dbReference type="Proteomes" id="UP000275267">
    <property type="component" value="Unassembled WGS sequence"/>
</dbReference>
<protein>
    <recommendedName>
        <fullName evidence="3">NB-ARC domain-containing protein</fullName>
    </recommendedName>
</protein>
<gene>
    <name evidence="1" type="ORF">C2845_PM03G21780</name>
</gene>
<comment type="caution">
    <text evidence="1">The sequence shown here is derived from an EMBL/GenBank/DDBJ whole genome shotgun (WGS) entry which is preliminary data.</text>
</comment>
<dbReference type="PANTHER" id="PTHR33463:SF148">
    <property type="entry name" value="NB-ARC DOMAIN-CONTAINING PROTEIN"/>
    <property type="match status" value="1"/>
</dbReference>
<organism evidence="1 2">
    <name type="scientific">Panicum miliaceum</name>
    <name type="common">Proso millet</name>
    <name type="synonym">Broomcorn millet</name>
    <dbReference type="NCBI Taxonomy" id="4540"/>
    <lineage>
        <taxon>Eukaryota</taxon>
        <taxon>Viridiplantae</taxon>
        <taxon>Streptophyta</taxon>
        <taxon>Embryophyta</taxon>
        <taxon>Tracheophyta</taxon>
        <taxon>Spermatophyta</taxon>
        <taxon>Magnoliopsida</taxon>
        <taxon>Liliopsida</taxon>
        <taxon>Poales</taxon>
        <taxon>Poaceae</taxon>
        <taxon>PACMAD clade</taxon>
        <taxon>Panicoideae</taxon>
        <taxon>Panicodae</taxon>
        <taxon>Paniceae</taxon>
        <taxon>Panicinae</taxon>
        <taxon>Panicum</taxon>
        <taxon>Panicum sect. Panicum</taxon>
    </lineage>
</organism>
<dbReference type="AlphaFoldDB" id="A0A3L6TD74"/>
<dbReference type="SUPFAM" id="SSF52058">
    <property type="entry name" value="L domain-like"/>
    <property type="match status" value="1"/>
</dbReference>
<dbReference type="Gene3D" id="3.80.10.10">
    <property type="entry name" value="Ribonuclease Inhibitor"/>
    <property type="match status" value="1"/>
</dbReference>
<dbReference type="EMBL" id="PQIB02000002">
    <property type="protein sequence ID" value="RLN35253.1"/>
    <property type="molecule type" value="Genomic_DNA"/>
</dbReference>
<evidence type="ECO:0000313" key="2">
    <source>
        <dbReference type="Proteomes" id="UP000275267"/>
    </source>
</evidence>
<name>A0A3L6TD74_PANMI</name>
<evidence type="ECO:0008006" key="3">
    <source>
        <dbReference type="Google" id="ProtNLM"/>
    </source>
</evidence>
<dbReference type="InterPro" id="IPR050905">
    <property type="entry name" value="Plant_NBS-LRR"/>
</dbReference>
<accession>A0A3L6TD74</accession>
<reference evidence="2" key="1">
    <citation type="journal article" date="2019" name="Nat. Commun.">
        <title>The genome of broomcorn millet.</title>
        <authorList>
            <person name="Zou C."/>
            <person name="Miki D."/>
            <person name="Li D."/>
            <person name="Tang Q."/>
            <person name="Xiao L."/>
            <person name="Rajput S."/>
            <person name="Deng P."/>
            <person name="Jia W."/>
            <person name="Huang R."/>
            <person name="Zhang M."/>
            <person name="Sun Y."/>
            <person name="Hu J."/>
            <person name="Fu X."/>
            <person name="Schnable P.S."/>
            <person name="Li F."/>
            <person name="Zhang H."/>
            <person name="Feng B."/>
            <person name="Zhu X."/>
            <person name="Liu R."/>
            <person name="Schnable J.C."/>
            <person name="Zhu J.-K."/>
            <person name="Zhang H."/>
        </authorList>
    </citation>
    <scope>NUCLEOTIDE SEQUENCE [LARGE SCALE GENOMIC DNA]</scope>
</reference>